<dbReference type="Proteomes" id="UP000307164">
    <property type="component" value="Unassembled WGS sequence"/>
</dbReference>
<keyword evidence="2" id="KW-1185">Reference proteome</keyword>
<name>A0ABY2VRT1_9GAMM</name>
<comment type="caution">
    <text evidence="1">The sequence shown here is derived from an EMBL/GenBank/DDBJ whole genome shotgun (WGS) entry which is preliminary data.</text>
</comment>
<feature type="non-terminal residue" evidence="1">
    <location>
        <position position="1"/>
    </location>
</feature>
<protein>
    <submittedName>
        <fullName evidence="1">GNAT family N-acetyltransferase</fullName>
    </submittedName>
</protein>
<organism evidence="1 2">
    <name type="scientific">Pseudoalteromonas aurantia</name>
    <dbReference type="NCBI Taxonomy" id="43654"/>
    <lineage>
        <taxon>Bacteria</taxon>
        <taxon>Pseudomonadati</taxon>
        <taxon>Pseudomonadota</taxon>
        <taxon>Gammaproteobacteria</taxon>
        <taxon>Alteromonadales</taxon>
        <taxon>Pseudoalteromonadaceae</taxon>
        <taxon>Pseudoalteromonas</taxon>
    </lineage>
</organism>
<reference evidence="1 2" key="1">
    <citation type="submission" date="2018-01" db="EMBL/GenBank/DDBJ databases">
        <authorList>
            <person name="Paulsen S."/>
            <person name="Gram L.K."/>
        </authorList>
    </citation>
    <scope>NUCLEOTIDE SEQUENCE [LARGE SCALE GENOMIC DNA]</scope>
    <source>
        <strain evidence="1 2">S3895</strain>
    </source>
</reference>
<accession>A0ABY2VRT1</accession>
<evidence type="ECO:0000313" key="1">
    <source>
        <dbReference type="EMBL" id="TMO68154.1"/>
    </source>
</evidence>
<sequence length="28" mass="3310">FFEKLGYHTSGDEFIELTIPHVVMEKEL</sequence>
<gene>
    <name evidence="1" type="ORF">CWC20_21360</name>
</gene>
<dbReference type="Gene3D" id="3.40.630.30">
    <property type="match status" value="1"/>
</dbReference>
<proteinExistence type="predicted"/>
<evidence type="ECO:0000313" key="2">
    <source>
        <dbReference type="Proteomes" id="UP000307164"/>
    </source>
</evidence>
<dbReference type="EMBL" id="PNBW01000253">
    <property type="protein sequence ID" value="TMO68154.1"/>
    <property type="molecule type" value="Genomic_DNA"/>
</dbReference>
<reference evidence="2" key="2">
    <citation type="submission" date="2019-06" db="EMBL/GenBank/DDBJ databases">
        <title>Co-occurence of chitin degradation, pigmentation and bioactivity in marine Pseudoalteromonas.</title>
        <authorList>
            <person name="Sonnenschein E.C."/>
            <person name="Bech P.K."/>
        </authorList>
    </citation>
    <scope>NUCLEOTIDE SEQUENCE [LARGE SCALE GENOMIC DNA]</scope>
    <source>
        <strain evidence="2">S3895</strain>
    </source>
</reference>